<evidence type="ECO:0000256" key="6">
    <source>
        <dbReference type="ARBA" id="ARBA00023004"/>
    </source>
</evidence>
<keyword evidence="9" id="KW-1185">Reference proteome</keyword>
<accession>A0AAQ3S317</accession>
<dbReference type="InterPro" id="IPR036396">
    <property type="entry name" value="Cyt_P450_sf"/>
</dbReference>
<dbReference type="GO" id="GO:0020037">
    <property type="term" value="F:heme binding"/>
    <property type="evidence" value="ECO:0007669"/>
    <property type="project" value="InterPro"/>
</dbReference>
<dbReference type="EMBL" id="CP144698">
    <property type="protein sequence ID" value="WVZ17439.1"/>
    <property type="molecule type" value="Genomic_DNA"/>
</dbReference>
<dbReference type="Proteomes" id="UP001374535">
    <property type="component" value="Chromosome 3"/>
</dbReference>
<keyword evidence="5" id="KW-0560">Oxidoreductase</keyword>
<comment type="cofactor">
    <cofactor evidence="1">
        <name>heme</name>
        <dbReference type="ChEBI" id="CHEBI:30413"/>
    </cofactor>
</comment>
<dbReference type="AlphaFoldDB" id="A0AAQ3S317"/>
<dbReference type="Gene3D" id="1.10.630.10">
    <property type="entry name" value="Cytochrome P450"/>
    <property type="match status" value="1"/>
</dbReference>
<evidence type="ECO:0000313" key="8">
    <source>
        <dbReference type="EMBL" id="WVZ17439.1"/>
    </source>
</evidence>
<comment type="similarity">
    <text evidence="2">Belongs to the cytochrome P450 family.</text>
</comment>
<evidence type="ECO:0000256" key="3">
    <source>
        <dbReference type="ARBA" id="ARBA00022617"/>
    </source>
</evidence>
<dbReference type="SUPFAM" id="SSF48264">
    <property type="entry name" value="Cytochrome P450"/>
    <property type="match status" value="1"/>
</dbReference>
<keyword evidence="7" id="KW-0503">Monooxygenase</keyword>
<dbReference type="GO" id="GO:0016705">
    <property type="term" value="F:oxidoreductase activity, acting on paired donors, with incorporation or reduction of molecular oxygen"/>
    <property type="evidence" value="ECO:0007669"/>
    <property type="project" value="InterPro"/>
</dbReference>
<dbReference type="PANTHER" id="PTHR47944">
    <property type="entry name" value="CYTOCHROME P450 98A9"/>
    <property type="match status" value="1"/>
</dbReference>
<dbReference type="InterPro" id="IPR001128">
    <property type="entry name" value="Cyt_P450"/>
</dbReference>
<dbReference type="PANTHER" id="PTHR47944:SF16">
    <property type="entry name" value="CYTOCHROME P450 FAMILY 1 SUBFAMILY A POLYPEPTIDE 1"/>
    <property type="match status" value="1"/>
</dbReference>
<keyword evidence="6" id="KW-0408">Iron</keyword>
<evidence type="ECO:0000256" key="7">
    <source>
        <dbReference type="ARBA" id="ARBA00023033"/>
    </source>
</evidence>
<reference evidence="8 9" key="1">
    <citation type="journal article" date="2023" name="Life. Sci Alliance">
        <title>Evolutionary insights into 3D genome organization and epigenetic landscape of Vigna mungo.</title>
        <authorList>
            <person name="Junaid A."/>
            <person name="Singh B."/>
            <person name="Bhatia S."/>
        </authorList>
    </citation>
    <scope>NUCLEOTIDE SEQUENCE [LARGE SCALE GENOMIC DNA]</scope>
    <source>
        <strain evidence="8">Urdbean</strain>
    </source>
</reference>
<evidence type="ECO:0000256" key="2">
    <source>
        <dbReference type="ARBA" id="ARBA00010617"/>
    </source>
</evidence>
<evidence type="ECO:0000256" key="4">
    <source>
        <dbReference type="ARBA" id="ARBA00022723"/>
    </source>
</evidence>
<dbReference type="GO" id="GO:0005506">
    <property type="term" value="F:iron ion binding"/>
    <property type="evidence" value="ECO:0007669"/>
    <property type="project" value="InterPro"/>
</dbReference>
<proteinExistence type="inferred from homology"/>
<gene>
    <name evidence="8" type="ORF">V8G54_010421</name>
</gene>
<protein>
    <recommendedName>
        <fullName evidence="10">Cytochrome P450</fullName>
    </recommendedName>
</protein>
<evidence type="ECO:0008006" key="10">
    <source>
        <dbReference type="Google" id="ProtNLM"/>
    </source>
</evidence>
<sequence length="201" mass="22823">MAGKDTATLTIVWALYELINHPDVMARARQEIDEIDDVIGSGRLVDESDLANLTYKCIRIQGWRIQIQVVEQRHLSTYPDPLWTYPVPSSPPTDSDWRSFRFGGGRTSRDGVCGLIRCCRRRFRLGDDEAQWSVSGVRSGVRAQMVPLVRRAQMVPLVRRLSIIIFPPECRGSSYSHMECGAPGHKSRLLKNEEKHSNTKT</sequence>
<keyword evidence="4" id="KW-0479">Metal-binding</keyword>
<dbReference type="GO" id="GO:0004497">
    <property type="term" value="F:monooxygenase activity"/>
    <property type="evidence" value="ECO:0007669"/>
    <property type="project" value="UniProtKB-KW"/>
</dbReference>
<dbReference type="Pfam" id="PF00067">
    <property type="entry name" value="p450"/>
    <property type="match status" value="1"/>
</dbReference>
<evidence type="ECO:0000256" key="1">
    <source>
        <dbReference type="ARBA" id="ARBA00001971"/>
    </source>
</evidence>
<organism evidence="8 9">
    <name type="scientific">Vigna mungo</name>
    <name type="common">Black gram</name>
    <name type="synonym">Phaseolus mungo</name>
    <dbReference type="NCBI Taxonomy" id="3915"/>
    <lineage>
        <taxon>Eukaryota</taxon>
        <taxon>Viridiplantae</taxon>
        <taxon>Streptophyta</taxon>
        <taxon>Embryophyta</taxon>
        <taxon>Tracheophyta</taxon>
        <taxon>Spermatophyta</taxon>
        <taxon>Magnoliopsida</taxon>
        <taxon>eudicotyledons</taxon>
        <taxon>Gunneridae</taxon>
        <taxon>Pentapetalae</taxon>
        <taxon>rosids</taxon>
        <taxon>fabids</taxon>
        <taxon>Fabales</taxon>
        <taxon>Fabaceae</taxon>
        <taxon>Papilionoideae</taxon>
        <taxon>50 kb inversion clade</taxon>
        <taxon>NPAAA clade</taxon>
        <taxon>indigoferoid/millettioid clade</taxon>
        <taxon>Phaseoleae</taxon>
        <taxon>Vigna</taxon>
    </lineage>
</organism>
<evidence type="ECO:0000256" key="5">
    <source>
        <dbReference type="ARBA" id="ARBA00023002"/>
    </source>
</evidence>
<keyword evidence="3" id="KW-0349">Heme</keyword>
<evidence type="ECO:0000313" key="9">
    <source>
        <dbReference type="Proteomes" id="UP001374535"/>
    </source>
</evidence>
<name>A0AAQ3S317_VIGMU</name>